<dbReference type="OrthoDB" id="10278867at2759"/>
<dbReference type="EMBL" id="CAJVRL010000057">
    <property type="protein sequence ID" value="CAG8954577.1"/>
    <property type="molecule type" value="Genomic_DNA"/>
</dbReference>
<accession>A0A9N9PUJ1</accession>
<dbReference type="AlphaFoldDB" id="A0A9N9PUJ1"/>
<comment type="caution">
    <text evidence="1">The sequence shown here is derived from an EMBL/GenBank/DDBJ whole genome shotgun (WGS) entry which is preliminary data.</text>
</comment>
<protein>
    <submittedName>
        <fullName evidence="1">Uncharacterized protein</fullName>
    </submittedName>
</protein>
<dbReference type="Proteomes" id="UP000696280">
    <property type="component" value="Unassembled WGS sequence"/>
</dbReference>
<gene>
    <name evidence="1" type="ORF">HYFRA_00004494</name>
</gene>
<sequence>MDINNLSPDQLCDFLQEYGTEIERMNCKGIHGPARQRHMWNWIPDRYRDMEYPTYKTCRKARLRLTFQHQVQKYIGARAREHRRDRVQEDGWQKYPRGEGDLTDTERRLYARINQRYSEIMMEEMWRVYFAKQREMMEDQLKVVEEKQCAEIKIWYR</sequence>
<reference evidence="1" key="1">
    <citation type="submission" date="2021-07" db="EMBL/GenBank/DDBJ databases">
        <authorList>
            <person name="Durling M."/>
        </authorList>
    </citation>
    <scope>NUCLEOTIDE SEQUENCE</scope>
</reference>
<evidence type="ECO:0000313" key="1">
    <source>
        <dbReference type="EMBL" id="CAG8954577.1"/>
    </source>
</evidence>
<keyword evidence="2" id="KW-1185">Reference proteome</keyword>
<proteinExistence type="predicted"/>
<name>A0A9N9PUJ1_9HELO</name>
<evidence type="ECO:0000313" key="2">
    <source>
        <dbReference type="Proteomes" id="UP000696280"/>
    </source>
</evidence>
<organism evidence="1 2">
    <name type="scientific">Hymenoscyphus fraxineus</name>
    <dbReference type="NCBI Taxonomy" id="746836"/>
    <lineage>
        <taxon>Eukaryota</taxon>
        <taxon>Fungi</taxon>
        <taxon>Dikarya</taxon>
        <taxon>Ascomycota</taxon>
        <taxon>Pezizomycotina</taxon>
        <taxon>Leotiomycetes</taxon>
        <taxon>Helotiales</taxon>
        <taxon>Helotiaceae</taxon>
        <taxon>Hymenoscyphus</taxon>
    </lineage>
</organism>